<name>A0A5B7EYK5_PORTR</name>
<keyword evidence="2" id="KW-1185">Reference proteome</keyword>
<accession>A0A5B7EYK5</accession>
<reference evidence="1 2" key="1">
    <citation type="submission" date="2019-05" db="EMBL/GenBank/DDBJ databases">
        <title>Another draft genome of Portunus trituberculatus and its Hox gene families provides insights of decapod evolution.</title>
        <authorList>
            <person name="Jeong J.-H."/>
            <person name="Song I."/>
            <person name="Kim S."/>
            <person name="Choi T."/>
            <person name="Kim D."/>
            <person name="Ryu S."/>
            <person name="Kim W."/>
        </authorList>
    </citation>
    <scope>NUCLEOTIDE SEQUENCE [LARGE SCALE GENOMIC DNA]</scope>
    <source>
        <tissue evidence="1">Muscle</tissue>
    </source>
</reference>
<gene>
    <name evidence="1" type="ORF">E2C01_031612</name>
</gene>
<dbReference type="AlphaFoldDB" id="A0A5B7EYK5"/>
<evidence type="ECO:0000313" key="1">
    <source>
        <dbReference type="EMBL" id="MPC38109.1"/>
    </source>
</evidence>
<sequence length="87" mass="9550">MCEVTQHSPETHLLSLTMAMSSSRGAAVSCSCSLAMRSSCSFSRQASIMRVLYVASTTKYTDRGVILQWMRAIFPSHLITSVTSRCP</sequence>
<organism evidence="1 2">
    <name type="scientific">Portunus trituberculatus</name>
    <name type="common">Swimming crab</name>
    <name type="synonym">Neptunus trituberculatus</name>
    <dbReference type="NCBI Taxonomy" id="210409"/>
    <lineage>
        <taxon>Eukaryota</taxon>
        <taxon>Metazoa</taxon>
        <taxon>Ecdysozoa</taxon>
        <taxon>Arthropoda</taxon>
        <taxon>Crustacea</taxon>
        <taxon>Multicrustacea</taxon>
        <taxon>Malacostraca</taxon>
        <taxon>Eumalacostraca</taxon>
        <taxon>Eucarida</taxon>
        <taxon>Decapoda</taxon>
        <taxon>Pleocyemata</taxon>
        <taxon>Brachyura</taxon>
        <taxon>Eubrachyura</taxon>
        <taxon>Portunoidea</taxon>
        <taxon>Portunidae</taxon>
        <taxon>Portuninae</taxon>
        <taxon>Portunus</taxon>
    </lineage>
</organism>
<evidence type="ECO:0000313" key="2">
    <source>
        <dbReference type="Proteomes" id="UP000324222"/>
    </source>
</evidence>
<dbReference type="Proteomes" id="UP000324222">
    <property type="component" value="Unassembled WGS sequence"/>
</dbReference>
<proteinExistence type="predicted"/>
<protein>
    <submittedName>
        <fullName evidence="1">Uncharacterized protein</fullName>
    </submittedName>
</protein>
<dbReference type="EMBL" id="VSRR010003979">
    <property type="protein sequence ID" value="MPC38109.1"/>
    <property type="molecule type" value="Genomic_DNA"/>
</dbReference>
<comment type="caution">
    <text evidence="1">The sequence shown here is derived from an EMBL/GenBank/DDBJ whole genome shotgun (WGS) entry which is preliminary data.</text>
</comment>